<dbReference type="GO" id="GO:0005634">
    <property type="term" value="C:nucleus"/>
    <property type="evidence" value="ECO:0000318"/>
    <property type="project" value="GO_Central"/>
</dbReference>
<feature type="region of interest" description="Disordered" evidence="1">
    <location>
        <begin position="325"/>
        <end position="370"/>
    </location>
</feature>
<dbReference type="Proteomes" id="UP000015101">
    <property type="component" value="Unassembled WGS sequence"/>
</dbReference>
<dbReference type="GO" id="GO:0003714">
    <property type="term" value="F:transcription corepressor activity"/>
    <property type="evidence" value="ECO:0000318"/>
    <property type="project" value="GO_Central"/>
</dbReference>
<dbReference type="KEGG" id="hro:HELRODRAFT_194731"/>
<evidence type="ECO:0000256" key="1">
    <source>
        <dbReference type="SAM" id="MobiDB-lite"/>
    </source>
</evidence>
<evidence type="ECO:0000313" key="3">
    <source>
        <dbReference type="EnsemblMetazoa" id="HelroP194731"/>
    </source>
</evidence>
<name>T1FWC9_HELRO</name>
<feature type="region of interest" description="Disordered" evidence="1">
    <location>
        <begin position="215"/>
        <end position="242"/>
    </location>
</feature>
<keyword evidence="4" id="KW-1185">Reference proteome</keyword>
<proteinExistence type="predicted"/>
<dbReference type="InParanoid" id="T1FWC9"/>
<dbReference type="GO" id="GO:0010629">
    <property type="term" value="P:negative regulation of gene expression"/>
    <property type="evidence" value="ECO:0000318"/>
    <property type="project" value="GO_Central"/>
</dbReference>
<dbReference type="HOGENOM" id="CLU_388968_0_0_1"/>
<dbReference type="EMBL" id="KB097783">
    <property type="protein sequence ID" value="ESN90035.1"/>
    <property type="molecule type" value="Genomic_DNA"/>
</dbReference>
<dbReference type="AlphaFoldDB" id="T1FWC9"/>
<feature type="compositionally biased region" description="Low complexity" evidence="1">
    <location>
        <begin position="327"/>
        <end position="343"/>
    </location>
</feature>
<evidence type="ECO:0008006" key="5">
    <source>
        <dbReference type="Google" id="ProtNLM"/>
    </source>
</evidence>
<dbReference type="EnsemblMetazoa" id="HelroT194731">
    <property type="protein sequence ID" value="HelroP194731"/>
    <property type="gene ID" value="HelroG194731"/>
</dbReference>
<reference evidence="2 4" key="2">
    <citation type="journal article" date="2013" name="Nature">
        <title>Insights into bilaterian evolution from three spiralian genomes.</title>
        <authorList>
            <person name="Simakov O."/>
            <person name="Marletaz F."/>
            <person name="Cho S.J."/>
            <person name="Edsinger-Gonzales E."/>
            <person name="Havlak P."/>
            <person name="Hellsten U."/>
            <person name="Kuo D.H."/>
            <person name="Larsson T."/>
            <person name="Lv J."/>
            <person name="Arendt D."/>
            <person name="Savage R."/>
            <person name="Osoegawa K."/>
            <person name="de Jong P."/>
            <person name="Grimwood J."/>
            <person name="Chapman J.A."/>
            <person name="Shapiro H."/>
            <person name="Aerts A."/>
            <person name="Otillar R.P."/>
            <person name="Terry A.Y."/>
            <person name="Boore J.L."/>
            <person name="Grigoriev I.V."/>
            <person name="Lindberg D.R."/>
            <person name="Seaver E.C."/>
            <person name="Weisblat D.A."/>
            <person name="Putnam N.H."/>
            <person name="Rokhsar D.S."/>
        </authorList>
    </citation>
    <scope>NUCLEOTIDE SEQUENCE</scope>
</reference>
<reference evidence="4" key="1">
    <citation type="submission" date="2012-12" db="EMBL/GenBank/DDBJ databases">
        <authorList>
            <person name="Hellsten U."/>
            <person name="Grimwood J."/>
            <person name="Chapman J.A."/>
            <person name="Shapiro H."/>
            <person name="Aerts A."/>
            <person name="Otillar R.P."/>
            <person name="Terry A.Y."/>
            <person name="Boore J.L."/>
            <person name="Simakov O."/>
            <person name="Marletaz F."/>
            <person name="Cho S.-J."/>
            <person name="Edsinger-Gonzales E."/>
            <person name="Havlak P."/>
            <person name="Kuo D.-H."/>
            <person name="Larsson T."/>
            <person name="Lv J."/>
            <person name="Arendt D."/>
            <person name="Savage R."/>
            <person name="Osoegawa K."/>
            <person name="de Jong P."/>
            <person name="Lindberg D.R."/>
            <person name="Seaver E.C."/>
            <person name="Weisblat D.A."/>
            <person name="Putnam N.H."/>
            <person name="Grigoriev I.V."/>
            <person name="Rokhsar D.S."/>
        </authorList>
    </citation>
    <scope>NUCLEOTIDE SEQUENCE</scope>
</reference>
<dbReference type="Pfam" id="PF23085">
    <property type="entry name" value="RRM_PARP14_3"/>
    <property type="match status" value="1"/>
</dbReference>
<evidence type="ECO:0000313" key="2">
    <source>
        <dbReference type="EMBL" id="ESN90035.1"/>
    </source>
</evidence>
<dbReference type="InterPro" id="IPR012677">
    <property type="entry name" value="Nucleotide-bd_a/b_plait_sf"/>
</dbReference>
<organism evidence="3 4">
    <name type="scientific">Helobdella robusta</name>
    <name type="common">Californian leech</name>
    <dbReference type="NCBI Taxonomy" id="6412"/>
    <lineage>
        <taxon>Eukaryota</taxon>
        <taxon>Metazoa</taxon>
        <taxon>Spiralia</taxon>
        <taxon>Lophotrochozoa</taxon>
        <taxon>Annelida</taxon>
        <taxon>Clitellata</taxon>
        <taxon>Hirudinea</taxon>
        <taxon>Rhynchobdellida</taxon>
        <taxon>Glossiphoniidae</taxon>
        <taxon>Helobdella</taxon>
    </lineage>
</organism>
<dbReference type="CTD" id="20213124"/>
<accession>T1FWC9</accession>
<dbReference type="RefSeq" id="XP_009031903.1">
    <property type="nucleotide sequence ID" value="XM_009033655.1"/>
</dbReference>
<dbReference type="GeneID" id="20213124"/>
<dbReference type="EMBL" id="AMQM01008477">
    <property type="status" value="NOT_ANNOTATED_CDS"/>
    <property type="molecule type" value="Genomic_DNA"/>
</dbReference>
<dbReference type="STRING" id="6412.T1FWC9"/>
<sequence>MSENRIYIFSVPADFEIILRLFAENERFGGGRLQSFEYDDARQVATVEFVEEAIANQFLEKCEIEILRHKMSVIPVPCESTIFVYDVDEVINEDIDCSLESSRKGGGKLREHIYYEQYKCVKAVFENSENAKAFIERGKIEILKKDFIISNLPPMIYLPQKRVKVVDKVVVLDIKQPDHVKKLGKVVTPPKKKIPYKEAGDSEKMVVNDNRSKIIVKGSGDNDDDDGDDDDDDEKEEDEDDEFENVSFEIFNISDKLDERRLHALLKNRRYGGPLRTFNFDSVNKMALVAFEDVNVSKSFAKNERINITNEIHFDIRKIPSFKSRKQSSSSLSSSSSASPSRGQKSRSKVQHQLSHNNGNIGEGSSSSAIPSMLECKDRSEPGTVEVIGRISAGKLDMYAQNRKRSHGGPVEHVTQISDDVHVVVFKDINDAQSFCTHDHCEFLKLDIQTKLLDSWPVNVLPRAIKVQGFRVETKAEGLKLFFENPRSGGTANSVADVVILQPDVAVVTFKNSEVIKNILSKGDLKLAEKVLKAEVMKPYRPPYLLADDGATIDRNKLMFVNLKQKKLDVEHFKMFISDLACSDVVCLILNDCRDKAIVTFSKEPNYVNLKHTLCAVPYQGVMISMDPLTTIDTVSILKNPELEPCIVKSYLENKRSHGGAIKLFREEKARYIVQFHNPKSAENLLAKPDGHALNGITLTISPHINGFNK</sequence>
<dbReference type="Gene3D" id="3.30.70.330">
    <property type="match status" value="3"/>
</dbReference>
<feature type="compositionally biased region" description="Acidic residues" evidence="1">
    <location>
        <begin position="221"/>
        <end position="242"/>
    </location>
</feature>
<gene>
    <name evidence="3" type="primary">20213124</name>
    <name evidence="2" type="ORF">HELRODRAFT_194731</name>
</gene>
<reference evidence="3" key="3">
    <citation type="submission" date="2015-06" db="UniProtKB">
        <authorList>
            <consortium name="EnsemblMetazoa"/>
        </authorList>
    </citation>
    <scope>IDENTIFICATION</scope>
</reference>
<evidence type="ECO:0000313" key="4">
    <source>
        <dbReference type="Proteomes" id="UP000015101"/>
    </source>
</evidence>
<protein>
    <recommendedName>
        <fullName evidence="5">RRM domain-containing protein</fullName>
    </recommendedName>
</protein>
<dbReference type="GO" id="GO:0005737">
    <property type="term" value="C:cytoplasm"/>
    <property type="evidence" value="ECO:0000318"/>
    <property type="project" value="GO_Central"/>
</dbReference>
<feature type="compositionally biased region" description="Low complexity" evidence="1">
    <location>
        <begin position="355"/>
        <end position="368"/>
    </location>
</feature>